<dbReference type="PANTHER" id="PTHR43832:SF1">
    <property type="entry name" value="S-ADENOSYL-L-METHIONINE-DEPENDENT METHYLTRANSFERASES SUPERFAMILY PROTEIN"/>
    <property type="match status" value="1"/>
</dbReference>
<dbReference type="PANTHER" id="PTHR43832">
    <property type="match status" value="1"/>
</dbReference>
<keyword evidence="2" id="KW-1185">Reference proteome</keyword>
<accession>A0ABU9VW85</accession>
<dbReference type="GO" id="GO:0032259">
    <property type="term" value="P:methylation"/>
    <property type="evidence" value="ECO:0007669"/>
    <property type="project" value="UniProtKB-KW"/>
</dbReference>
<dbReference type="EMBL" id="JBCITM010000006">
    <property type="protein sequence ID" value="MEN1760369.1"/>
    <property type="molecule type" value="Genomic_DNA"/>
</dbReference>
<dbReference type="InterPro" id="IPR029063">
    <property type="entry name" value="SAM-dependent_MTases_sf"/>
</dbReference>
<gene>
    <name evidence="1" type="ORF">AAIG11_07790</name>
</gene>
<dbReference type="Proteomes" id="UP001407405">
    <property type="component" value="Unassembled WGS sequence"/>
</dbReference>
<keyword evidence="1" id="KW-0808">Transferase</keyword>
<protein>
    <submittedName>
        <fullName evidence="1">Cyclopropane-fatty-acyl-phospholipid synthase family protein</fullName>
        <ecNumber evidence="1">2.1.1.-</ecNumber>
    </submittedName>
</protein>
<name>A0ABU9VW85_9CLOT</name>
<proteinExistence type="predicted"/>
<dbReference type="Pfam" id="PF02353">
    <property type="entry name" value="CMAS"/>
    <property type="match status" value="1"/>
</dbReference>
<evidence type="ECO:0000313" key="2">
    <source>
        <dbReference type="Proteomes" id="UP001407405"/>
    </source>
</evidence>
<evidence type="ECO:0000313" key="1">
    <source>
        <dbReference type="EMBL" id="MEN1760369.1"/>
    </source>
</evidence>
<comment type="caution">
    <text evidence="1">The sequence shown here is derived from an EMBL/GenBank/DDBJ whole genome shotgun (WGS) entry which is preliminary data.</text>
</comment>
<sequence>MWFDPALERNLLPDSLIRWGARRMTAKRLREIQSRGIQAHQDNLHQYLEGLRSQPIAVNTTDANQQHYEVPTAFFQQVLGSHMKYSCGYWEKPVSGNQLQALLDPSEEAMLALTCQRAGIADGQKILDLGCGWGSLSLYMARKYPAAEIVAVSNSSTQKAFIDARAEEENLKNLTVITADINDFTHAGGFHRAVSVEMFEHMRNYEALMEKIAGLLLPKGCLFVHIFTHRTTPYAYEAKDEGDWMARHFFTGGTMPSQDLLHYFNRHFSLEQQWAVSGLHYQKTLEAWLQQMDARRETIMPIMAEIQGPKHALKWWVYWRVFFMACAEFFAYNGGNEWYVSHYLFQRR</sequence>
<dbReference type="GO" id="GO:0008168">
    <property type="term" value="F:methyltransferase activity"/>
    <property type="evidence" value="ECO:0007669"/>
    <property type="project" value="UniProtKB-KW"/>
</dbReference>
<dbReference type="RefSeq" id="WP_343185691.1">
    <property type="nucleotide sequence ID" value="NZ_JBCITM010000006.1"/>
</dbReference>
<reference evidence="1 2" key="1">
    <citation type="submission" date="2024-04" db="EMBL/GenBank/DDBJ databases">
        <title>Genome sequencing and metabolic network reconstruction of aminoacids and betaine degradation by Anoxynatronum sibiricum.</title>
        <authorList>
            <person name="Detkova E.N."/>
            <person name="Boltjanskaja Y.V."/>
            <person name="Mardanov A.V."/>
            <person name="Kevbrin V."/>
        </authorList>
    </citation>
    <scope>NUCLEOTIDE SEQUENCE [LARGE SCALE GENOMIC DNA]</scope>
    <source>
        <strain evidence="1 2">Z-7981</strain>
    </source>
</reference>
<organism evidence="1 2">
    <name type="scientific">Anoxynatronum sibiricum</name>
    <dbReference type="NCBI Taxonomy" id="210623"/>
    <lineage>
        <taxon>Bacteria</taxon>
        <taxon>Bacillati</taxon>
        <taxon>Bacillota</taxon>
        <taxon>Clostridia</taxon>
        <taxon>Eubacteriales</taxon>
        <taxon>Clostridiaceae</taxon>
        <taxon>Anoxynatronum</taxon>
    </lineage>
</organism>
<dbReference type="CDD" id="cd02440">
    <property type="entry name" value="AdoMet_MTases"/>
    <property type="match status" value="1"/>
</dbReference>
<dbReference type="SUPFAM" id="SSF53335">
    <property type="entry name" value="S-adenosyl-L-methionine-dependent methyltransferases"/>
    <property type="match status" value="1"/>
</dbReference>
<dbReference type="EC" id="2.1.1.-" evidence="1"/>
<dbReference type="Gene3D" id="3.40.50.150">
    <property type="entry name" value="Vaccinia Virus protein VP39"/>
    <property type="match status" value="1"/>
</dbReference>
<keyword evidence="1" id="KW-0489">Methyltransferase</keyword>